<evidence type="ECO:0000256" key="1">
    <source>
        <dbReference type="ARBA" id="ARBA00022737"/>
    </source>
</evidence>
<protein>
    <submittedName>
        <fullName evidence="4">Tetratricopeptide repeat protein</fullName>
    </submittedName>
</protein>
<dbReference type="SMART" id="SM00028">
    <property type="entry name" value="TPR"/>
    <property type="match status" value="6"/>
</dbReference>
<feature type="repeat" description="TPR" evidence="3">
    <location>
        <begin position="231"/>
        <end position="264"/>
    </location>
</feature>
<dbReference type="Gene3D" id="1.25.40.10">
    <property type="entry name" value="Tetratricopeptide repeat domain"/>
    <property type="match status" value="2"/>
</dbReference>
<dbReference type="Proteomes" id="UP000010420">
    <property type="component" value="Unassembled WGS sequence"/>
</dbReference>
<proteinExistence type="predicted"/>
<comment type="caution">
    <text evidence="4">The sequence shown here is derived from an EMBL/GenBank/DDBJ whole genome shotgun (WGS) entry which is preliminary data.</text>
</comment>
<dbReference type="InterPro" id="IPR019734">
    <property type="entry name" value="TPR_rpt"/>
</dbReference>
<dbReference type="eggNOG" id="COG0457">
    <property type="taxonomic scope" value="Bacteria"/>
</dbReference>
<keyword evidence="1" id="KW-0677">Repeat</keyword>
<organism evidence="4 5">
    <name type="scientific">Clostridium celatum DSM 1785</name>
    <dbReference type="NCBI Taxonomy" id="545697"/>
    <lineage>
        <taxon>Bacteria</taxon>
        <taxon>Bacillati</taxon>
        <taxon>Bacillota</taxon>
        <taxon>Clostridia</taxon>
        <taxon>Eubacteriales</taxon>
        <taxon>Clostridiaceae</taxon>
        <taxon>Clostridium</taxon>
    </lineage>
</organism>
<name>L1QN16_9CLOT</name>
<reference evidence="4 5" key="1">
    <citation type="submission" date="2012-05" db="EMBL/GenBank/DDBJ databases">
        <authorList>
            <person name="Weinstock G."/>
            <person name="Sodergren E."/>
            <person name="Lobos E.A."/>
            <person name="Fulton L."/>
            <person name="Fulton R."/>
            <person name="Courtney L."/>
            <person name="Fronick C."/>
            <person name="O'Laughlin M."/>
            <person name="Godfrey J."/>
            <person name="Wilson R.M."/>
            <person name="Miner T."/>
            <person name="Farmer C."/>
            <person name="Delehaunty K."/>
            <person name="Cordes M."/>
            <person name="Minx P."/>
            <person name="Tomlinson C."/>
            <person name="Chen J."/>
            <person name="Wollam A."/>
            <person name="Pepin K.H."/>
            <person name="Bhonagiri V."/>
            <person name="Zhang X."/>
            <person name="Suruliraj S."/>
            <person name="Warren W."/>
            <person name="Mitreva M."/>
            <person name="Mardis E.R."/>
            <person name="Wilson R.K."/>
        </authorList>
    </citation>
    <scope>NUCLEOTIDE SEQUENCE [LARGE SCALE GENOMIC DNA]</scope>
    <source>
        <strain evidence="4 5">DSM 1785</strain>
    </source>
</reference>
<evidence type="ECO:0000313" key="5">
    <source>
        <dbReference type="Proteomes" id="UP000010420"/>
    </source>
</evidence>
<dbReference type="AlphaFoldDB" id="L1QN16"/>
<sequence>MNCWSILGIAPTKDVKRINETYDNLLKNKPSKKQMLKVAYDKAVTLANSSIQDIAGGITKTNNSNILNYITNYCNDNTHIDNISDIFSRLNYIYSDSSLRFNEKNWMLILNNISFDDENTFAILENKFINFLITHRYIPNKIYVFLNKKFNWTERKNYLYSLYNKNSIDLLLNTISNPLPISYKYLSNINPEIVEEYLSLREKAYIYFKDSNIKESYKNLIAAYSLYKFDFDLLKLLGSYYYEKKDFISALRYFKEALDINKNDLYCLSKYGHILYSCKQYSNAVIYLEKYLANIRNDLDISSLYDLAYSYYYSFDYDKSERLFKILLKLNPKDTSLNNYIKNIKENNSNTKVAPIVRPSYEKYIDSQIALFINNLEEIYSNFNLRTSLNIWENFINNHMNDSKLFYILENELLLFLEKHKYIPTEVLKLLQKQFNWNERYNELITLYPKININFIFTESKKINAPSYKYLANVPNDLLEIYLENRTLASNLIDSKSKDALKYLDLAHNIYTEDCELFRLYGDYFSYMNLTYDAINYYKKGLALDSNNFLCSINLAILLVDVKQYKEALYYLEKEANSISGCLFTNNENFLYRYALCYYYTNDLNNAKINFKKLLKLAPNLHYPKIYLRNINNRLAGRTKKIVNIEVINNPNYKEKEFIPNTLKTISNIFSNMKYLYKHS</sequence>
<dbReference type="PATRIC" id="fig|545697.3.peg.246"/>
<feature type="repeat" description="TPR" evidence="3">
    <location>
        <begin position="301"/>
        <end position="334"/>
    </location>
</feature>
<dbReference type="PANTHER" id="PTHR45586:SF1">
    <property type="entry name" value="LIPOPOLYSACCHARIDE ASSEMBLY PROTEIN B"/>
    <property type="match status" value="1"/>
</dbReference>
<keyword evidence="5" id="KW-1185">Reference proteome</keyword>
<dbReference type="HOGENOM" id="CLU_404254_0_0_9"/>
<dbReference type="EMBL" id="AMEZ01000009">
    <property type="protein sequence ID" value="EKY29389.1"/>
    <property type="molecule type" value="Genomic_DNA"/>
</dbReference>
<dbReference type="InterPro" id="IPR051012">
    <property type="entry name" value="CellSynth/LPSAsmb/PSIAsmb"/>
</dbReference>
<feature type="repeat" description="TPR" evidence="3">
    <location>
        <begin position="588"/>
        <end position="621"/>
    </location>
</feature>
<dbReference type="STRING" id="545697.HMPREF0216_00250"/>
<dbReference type="SUPFAM" id="SSF48452">
    <property type="entry name" value="TPR-like"/>
    <property type="match status" value="2"/>
</dbReference>
<dbReference type="RefSeq" id="WP_005210157.1">
    <property type="nucleotide sequence ID" value="NZ_KB291603.1"/>
</dbReference>
<dbReference type="PROSITE" id="PS50005">
    <property type="entry name" value="TPR"/>
    <property type="match status" value="3"/>
</dbReference>
<gene>
    <name evidence="4" type="ORF">HMPREF0216_00250</name>
</gene>
<keyword evidence="2 3" id="KW-0802">TPR repeat</keyword>
<dbReference type="PANTHER" id="PTHR45586">
    <property type="entry name" value="TPR REPEAT-CONTAINING PROTEIN PA4667"/>
    <property type="match status" value="1"/>
</dbReference>
<accession>L1QN16</accession>
<evidence type="ECO:0000256" key="2">
    <source>
        <dbReference type="ARBA" id="ARBA00022803"/>
    </source>
</evidence>
<evidence type="ECO:0000256" key="3">
    <source>
        <dbReference type="PROSITE-ProRule" id="PRU00339"/>
    </source>
</evidence>
<dbReference type="InterPro" id="IPR011990">
    <property type="entry name" value="TPR-like_helical_dom_sf"/>
</dbReference>
<evidence type="ECO:0000313" key="4">
    <source>
        <dbReference type="EMBL" id="EKY29389.1"/>
    </source>
</evidence>
<dbReference type="OrthoDB" id="9816462at2"/>